<dbReference type="EMBL" id="JBHTAI010000002">
    <property type="protein sequence ID" value="MFC7147616.1"/>
    <property type="molecule type" value="Genomic_DNA"/>
</dbReference>
<evidence type="ECO:0000313" key="2">
    <source>
        <dbReference type="EMBL" id="MFC7147616.1"/>
    </source>
</evidence>
<comment type="caution">
    <text evidence="2">The sequence shown here is derived from an EMBL/GenBank/DDBJ whole genome shotgun (WGS) entry which is preliminary data.</text>
</comment>
<proteinExistence type="predicted"/>
<accession>A0ABW2F5D7</accession>
<gene>
    <name evidence="2" type="ORF">ACFQMJ_03620</name>
</gene>
<feature type="signal peptide" evidence="1">
    <location>
        <begin position="1"/>
        <end position="30"/>
    </location>
</feature>
<sequence length="266" mass="26954">MNSRKKRIVPRVALSALMLSAIAGPVAANAAPDSASHAAPVLTVASSVKAIPLAGASAIKLQDPLELAKQYAPDTVEAWESLLAKYDSLQATVKPVAISIKLEQAEAVADGLQPAEGASPLGIVEAVPFDGDWTSLAGSVKATGAGAIALEAVEGNVVFDVKDIGTAEAIPVPGVPVPKFTASTDAAGSVSAVPEITKLVDAGHAIADKAQSVTLAAPSPASGAVLQGRIELAKAAESKDAETIRASLAKLFEAYETYVEELQSSK</sequence>
<dbReference type="Proteomes" id="UP001596378">
    <property type="component" value="Unassembled WGS sequence"/>
</dbReference>
<reference evidence="3" key="1">
    <citation type="journal article" date="2019" name="Int. J. Syst. Evol. Microbiol.">
        <title>The Global Catalogue of Microorganisms (GCM) 10K type strain sequencing project: providing services to taxonomists for standard genome sequencing and annotation.</title>
        <authorList>
            <consortium name="The Broad Institute Genomics Platform"/>
            <consortium name="The Broad Institute Genome Sequencing Center for Infectious Disease"/>
            <person name="Wu L."/>
            <person name="Ma J."/>
        </authorList>
    </citation>
    <scope>NUCLEOTIDE SEQUENCE [LARGE SCALE GENOMIC DNA]</scope>
    <source>
        <strain evidence="3">KCTC 12907</strain>
    </source>
</reference>
<evidence type="ECO:0000256" key="1">
    <source>
        <dbReference type="SAM" id="SignalP"/>
    </source>
</evidence>
<dbReference type="RefSeq" id="WP_378048346.1">
    <property type="nucleotide sequence ID" value="NZ_JBHMDN010000016.1"/>
</dbReference>
<organism evidence="2 3">
    <name type="scientific">Cohnella cellulosilytica</name>
    <dbReference type="NCBI Taxonomy" id="986710"/>
    <lineage>
        <taxon>Bacteria</taxon>
        <taxon>Bacillati</taxon>
        <taxon>Bacillota</taxon>
        <taxon>Bacilli</taxon>
        <taxon>Bacillales</taxon>
        <taxon>Paenibacillaceae</taxon>
        <taxon>Cohnella</taxon>
    </lineage>
</organism>
<name>A0ABW2F5D7_9BACL</name>
<keyword evidence="3" id="KW-1185">Reference proteome</keyword>
<protein>
    <submittedName>
        <fullName evidence="2">Uncharacterized protein</fullName>
    </submittedName>
</protein>
<feature type="chain" id="PRO_5045810961" evidence="1">
    <location>
        <begin position="31"/>
        <end position="266"/>
    </location>
</feature>
<evidence type="ECO:0000313" key="3">
    <source>
        <dbReference type="Proteomes" id="UP001596378"/>
    </source>
</evidence>
<keyword evidence="1" id="KW-0732">Signal</keyword>